<dbReference type="PANTHER" id="PTHR38459:SF1">
    <property type="entry name" value="PROPHAGE BACTOPRENOL-LINKED GLUCOSE TRANSLOCASE HOMOLOG"/>
    <property type="match status" value="1"/>
</dbReference>
<keyword evidence="10" id="KW-1185">Reference proteome</keyword>
<dbReference type="EMBL" id="QFYP01000001">
    <property type="protein sequence ID" value="RAK60397.1"/>
    <property type="molecule type" value="Genomic_DNA"/>
</dbReference>
<proteinExistence type="inferred from homology"/>
<comment type="subcellular location">
    <subcellularLocation>
        <location evidence="1">Membrane</location>
        <topology evidence="1">Multi-pass membrane protein</topology>
    </subcellularLocation>
</comment>
<feature type="domain" description="GtrA/DPMS transmembrane" evidence="8">
    <location>
        <begin position="298"/>
        <end position="410"/>
    </location>
</feature>
<comment type="similarity">
    <text evidence="2">Belongs to the GtrA family.</text>
</comment>
<dbReference type="InterPro" id="IPR051401">
    <property type="entry name" value="GtrA_CellWall_Glycosyl"/>
</dbReference>
<dbReference type="Pfam" id="PF04138">
    <property type="entry name" value="GtrA_DPMS_TM"/>
    <property type="match status" value="1"/>
</dbReference>
<protein>
    <recommendedName>
        <fullName evidence="8">GtrA/DPMS transmembrane domain-containing protein</fullName>
    </recommendedName>
</protein>
<feature type="region of interest" description="Disordered" evidence="6">
    <location>
        <begin position="1"/>
        <end position="195"/>
    </location>
</feature>
<organism evidence="9 10">
    <name type="scientific">Phenylobacterium hankyongense</name>
    <dbReference type="NCBI Taxonomy" id="1813876"/>
    <lineage>
        <taxon>Bacteria</taxon>
        <taxon>Pseudomonadati</taxon>
        <taxon>Pseudomonadota</taxon>
        <taxon>Alphaproteobacteria</taxon>
        <taxon>Caulobacterales</taxon>
        <taxon>Caulobacteraceae</taxon>
        <taxon>Phenylobacterium</taxon>
    </lineage>
</organism>
<dbReference type="InterPro" id="IPR007267">
    <property type="entry name" value="GtrA_DPMS_TM"/>
</dbReference>
<evidence type="ECO:0000256" key="4">
    <source>
        <dbReference type="ARBA" id="ARBA00022989"/>
    </source>
</evidence>
<dbReference type="OrthoDB" id="5422757at2"/>
<feature type="compositionally biased region" description="Basic residues" evidence="6">
    <location>
        <begin position="144"/>
        <end position="178"/>
    </location>
</feature>
<evidence type="ECO:0000256" key="5">
    <source>
        <dbReference type="ARBA" id="ARBA00023136"/>
    </source>
</evidence>
<dbReference type="GO" id="GO:0005886">
    <property type="term" value="C:plasma membrane"/>
    <property type="evidence" value="ECO:0007669"/>
    <property type="project" value="TreeGrafter"/>
</dbReference>
<feature type="transmembrane region" description="Helical" evidence="7">
    <location>
        <begin position="295"/>
        <end position="317"/>
    </location>
</feature>
<evidence type="ECO:0000256" key="7">
    <source>
        <dbReference type="SAM" id="Phobius"/>
    </source>
</evidence>
<keyword evidence="3 7" id="KW-0812">Transmembrane</keyword>
<gene>
    <name evidence="9" type="ORF">DJ021_11560</name>
</gene>
<name>A0A328B0R4_9CAUL</name>
<evidence type="ECO:0000313" key="10">
    <source>
        <dbReference type="Proteomes" id="UP000249842"/>
    </source>
</evidence>
<feature type="transmembrane region" description="Helical" evidence="7">
    <location>
        <begin position="329"/>
        <end position="346"/>
    </location>
</feature>
<dbReference type="Proteomes" id="UP000249842">
    <property type="component" value="Unassembled WGS sequence"/>
</dbReference>
<evidence type="ECO:0000313" key="9">
    <source>
        <dbReference type="EMBL" id="RAK60397.1"/>
    </source>
</evidence>
<keyword evidence="5 7" id="KW-0472">Membrane</keyword>
<dbReference type="GO" id="GO:0000271">
    <property type="term" value="P:polysaccharide biosynthetic process"/>
    <property type="evidence" value="ECO:0007669"/>
    <property type="project" value="InterPro"/>
</dbReference>
<feature type="compositionally biased region" description="Basic residues" evidence="6">
    <location>
        <begin position="62"/>
        <end position="78"/>
    </location>
</feature>
<accession>A0A328B0R4</accession>
<feature type="transmembrane region" description="Helical" evidence="7">
    <location>
        <begin position="358"/>
        <end position="380"/>
    </location>
</feature>
<dbReference type="AlphaFoldDB" id="A0A328B0R4"/>
<feature type="compositionally biased region" description="Basic residues" evidence="6">
    <location>
        <begin position="97"/>
        <end position="107"/>
    </location>
</feature>
<sequence>MDADVQESRGLSQRHGCRAGGLLGRRATHRRRHRLVVERQPPGHERQAPEDRSHGIQEHQRPGLRRRLSLGRRQRRAERHLPDRPELPAGGASGHPAGRRRRPRRGLPCRQALPHRQPPARHPAGRRQDLGAGIPHPLDLPAHPRPRLRQRRPVDRHRHRRRSRGDRRPRQIRCGHRRAAGDRRVRPGQRRPAWPRLPRRRPLQLRRWRAPGLGAASQPRQRLHLPHRLRLRIGRRRTPRCANLLRQGALAYPPIADVVDRRSHRRRCDHGIAGGEVTLARKIVSAIPPRLLRQFLSFASVGVAAVAVHYTVLAILVEVLGRGKVLSTTIGFFTGGAVSYSLNRWLTFDARPALAASFLKFLALIAIGGAINAAIVAALIRVGLHYLAAQVVATGVVLFWNFGSARLLVFGGARPGDDADEPVG</sequence>
<evidence type="ECO:0000256" key="3">
    <source>
        <dbReference type="ARBA" id="ARBA00022692"/>
    </source>
</evidence>
<evidence type="ECO:0000256" key="1">
    <source>
        <dbReference type="ARBA" id="ARBA00004141"/>
    </source>
</evidence>
<evidence type="ECO:0000259" key="8">
    <source>
        <dbReference type="Pfam" id="PF04138"/>
    </source>
</evidence>
<reference evidence="10" key="1">
    <citation type="submission" date="2018-05" db="EMBL/GenBank/DDBJ databases">
        <authorList>
            <person name="Li X."/>
        </authorList>
    </citation>
    <scope>NUCLEOTIDE SEQUENCE [LARGE SCALE GENOMIC DNA]</scope>
    <source>
        <strain evidence="10">HKS-05</strain>
    </source>
</reference>
<feature type="compositionally biased region" description="Basic and acidic residues" evidence="6">
    <location>
        <begin position="35"/>
        <end position="61"/>
    </location>
</feature>
<evidence type="ECO:0000256" key="2">
    <source>
        <dbReference type="ARBA" id="ARBA00009399"/>
    </source>
</evidence>
<comment type="caution">
    <text evidence="9">The sequence shown here is derived from an EMBL/GenBank/DDBJ whole genome shotgun (WGS) entry which is preliminary data.</text>
</comment>
<keyword evidence="4 7" id="KW-1133">Transmembrane helix</keyword>
<feature type="transmembrane region" description="Helical" evidence="7">
    <location>
        <begin position="386"/>
        <end position="409"/>
    </location>
</feature>
<evidence type="ECO:0000256" key="6">
    <source>
        <dbReference type="SAM" id="MobiDB-lite"/>
    </source>
</evidence>
<dbReference type="PANTHER" id="PTHR38459">
    <property type="entry name" value="PROPHAGE BACTOPRENOL-LINKED GLUCOSE TRANSLOCASE HOMOLOG"/>
    <property type="match status" value="1"/>
</dbReference>